<dbReference type="Proteomes" id="UP001171620">
    <property type="component" value="Unassembled WGS sequence"/>
</dbReference>
<evidence type="ECO:0000313" key="1">
    <source>
        <dbReference type="EMBL" id="MDN7795835.1"/>
    </source>
</evidence>
<gene>
    <name evidence="1" type="ORF">QZM33_12915</name>
</gene>
<dbReference type="AlphaFoldDB" id="A0AAW7T0G7"/>
<dbReference type="EMBL" id="JAUJRV010000008">
    <property type="protein sequence ID" value="MDN7795835.1"/>
    <property type="molecule type" value="Genomic_DNA"/>
</dbReference>
<organism evidence="1 2">
    <name type="scientific">Burkholderia vietnamiensis</name>
    <dbReference type="NCBI Taxonomy" id="60552"/>
    <lineage>
        <taxon>Bacteria</taxon>
        <taxon>Pseudomonadati</taxon>
        <taxon>Pseudomonadota</taxon>
        <taxon>Betaproteobacteria</taxon>
        <taxon>Burkholderiales</taxon>
        <taxon>Burkholderiaceae</taxon>
        <taxon>Burkholderia</taxon>
        <taxon>Burkholderia cepacia complex</taxon>
    </lineage>
</organism>
<accession>A0AAW7T0G7</accession>
<reference evidence="1" key="1">
    <citation type="submission" date="2023-07" db="EMBL/GenBank/DDBJ databases">
        <title>A collection of bacterial strains from the Burkholderia cepacia Research Laboratory and Repository.</title>
        <authorList>
            <person name="Lipuma J."/>
            <person name="Spilker T."/>
            <person name="Caverly L."/>
        </authorList>
    </citation>
    <scope>NUCLEOTIDE SEQUENCE</scope>
    <source>
        <strain evidence="1">AU44268</strain>
    </source>
</reference>
<name>A0AAW7T0G7_BURVI</name>
<protein>
    <submittedName>
        <fullName evidence="1">Uncharacterized protein</fullName>
    </submittedName>
</protein>
<sequence length="323" mass="35125">MRYYDITITPEGGTKPFRRWTSHPNGKFDPGALNIEFDIPVATYGNPNGLASVLLEGVPLEDLLQAQQFAGMNFVMLGGMKAGLPLANPKQSGKIVAGQIFQSFGNWEGTEMTLDFVLNPAIYTLDKPGNIVLNWMAGMPLAQALRQTLSTAYPSMQMEINISDKLVNSSDVQHVSGTLEELAQFVLQYTEGHYLGANYAGVDISIEGGQIVVRDSTYKPNTVQLAFTDFVGQPTWIAPSIMQVKLVMRADIQLGTELLMPRGLQNTPGIVLTSSASMPSNQKYKSAFQGKFVVNDLRHIGNFRALDGASWVTVANCGVAENG</sequence>
<evidence type="ECO:0000313" key="2">
    <source>
        <dbReference type="Proteomes" id="UP001171620"/>
    </source>
</evidence>
<dbReference type="RefSeq" id="WP_301788484.1">
    <property type="nucleotide sequence ID" value="NZ_JAUJRV010000008.1"/>
</dbReference>
<proteinExistence type="predicted"/>
<comment type="caution">
    <text evidence="1">The sequence shown here is derived from an EMBL/GenBank/DDBJ whole genome shotgun (WGS) entry which is preliminary data.</text>
</comment>